<dbReference type="RefSeq" id="WP_013011249.1">
    <property type="nucleotide sequence ID" value="NC_013943.1"/>
</dbReference>
<keyword evidence="2" id="KW-1185">Reference proteome</keyword>
<reference evidence="1 2" key="1">
    <citation type="journal article" date="2010" name="Stand. Genomic Sci.">
        <title>Complete genome sequence of Denitrovibrio acetiphilus type strain (N2460).</title>
        <authorList>
            <person name="Kiss H."/>
            <person name="Lang E."/>
            <person name="Lapidus A."/>
            <person name="Copeland A."/>
            <person name="Nolan M."/>
            <person name="Glavina Del Rio T."/>
            <person name="Chen F."/>
            <person name="Lucas S."/>
            <person name="Tice H."/>
            <person name="Cheng J.F."/>
            <person name="Han C."/>
            <person name="Goodwin L."/>
            <person name="Pitluck S."/>
            <person name="Liolios K."/>
            <person name="Pati A."/>
            <person name="Ivanova N."/>
            <person name="Mavromatis K."/>
            <person name="Chen A."/>
            <person name="Palaniappan K."/>
            <person name="Land M."/>
            <person name="Hauser L."/>
            <person name="Chang Y.J."/>
            <person name="Jeffries C.D."/>
            <person name="Detter J.C."/>
            <person name="Brettin T."/>
            <person name="Spring S."/>
            <person name="Rohde M."/>
            <person name="Goker M."/>
            <person name="Woyke T."/>
            <person name="Bristow J."/>
            <person name="Eisen J.A."/>
            <person name="Markowitz V."/>
            <person name="Hugenholtz P."/>
            <person name="Kyrpides N.C."/>
            <person name="Klenk H.P."/>
        </authorList>
    </citation>
    <scope>NUCLEOTIDE SEQUENCE [LARGE SCALE GENOMIC DNA]</scope>
    <source>
        <strain evidence="2">DSM 12809 / NBRC 114555 / N2460</strain>
    </source>
</reference>
<dbReference type="PaxDb" id="522772-Dacet_1976"/>
<sequence>MDGKRENTLQTCLSERERDMVIKIATDEGISVSAFIRRAVRRDLQRN</sequence>
<gene>
    <name evidence="1" type="ordered locus">Dacet_1976</name>
</gene>
<dbReference type="EMBL" id="CP001968">
    <property type="protein sequence ID" value="ADD68739.1"/>
    <property type="molecule type" value="Genomic_DNA"/>
</dbReference>
<dbReference type="Proteomes" id="UP000002012">
    <property type="component" value="Chromosome"/>
</dbReference>
<dbReference type="HOGENOM" id="CLU_3167172_0_0_0"/>
<organism evidence="1 2">
    <name type="scientific">Denitrovibrio acetiphilus (strain DSM 12809 / NBRC 114555 / N2460)</name>
    <dbReference type="NCBI Taxonomy" id="522772"/>
    <lineage>
        <taxon>Bacteria</taxon>
        <taxon>Pseudomonadati</taxon>
        <taxon>Deferribacterota</taxon>
        <taxon>Deferribacteres</taxon>
        <taxon>Deferribacterales</taxon>
        <taxon>Geovibrionaceae</taxon>
        <taxon>Denitrovibrio</taxon>
    </lineage>
</organism>
<name>D4H1H9_DENA2</name>
<protein>
    <submittedName>
        <fullName evidence="1">Uncharacterized protein</fullName>
    </submittedName>
</protein>
<accession>D4H1H9</accession>
<proteinExistence type="predicted"/>
<dbReference type="KEGG" id="dap:Dacet_1976"/>
<dbReference type="AlphaFoldDB" id="D4H1H9"/>
<evidence type="ECO:0000313" key="1">
    <source>
        <dbReference type="EMBL" id="ADD68739.1"/>
    </source>
</evidence>
<dbReference type="InParanoid" id="D4H1H9"/>
<evidence type="ECO:0000313" key="2">
    <source>
        <dbReference type="Proteomes" id="UP000002012"/>
    </source>
</evidence>